<dbReference type="InterPro" id="IPR052158">
    <property type="entry name" value="INH-QAR"/>
</dbReference>
<organism evidence="2 3">
    <name type="scientific">Talaromyces amestolkiae</name>
    <dbReference type="NCBI Taxonomy" id="1196081"/>
    <lineage>
        <taxon>Eukaryota</taxon>
        <taxon>Fungi</taxon>
        <taxon>Dikarya</taxon>
        <taxon>Ascomycota</taxon>
        <taxon>Pezizomycotina</taxon>
        <taxon>Eurotiomycetes</taxon>
        <taxon>Eurotiomycetidae</taxon>
        <taxon>Eurotiales</taxon>
        <taxon>Trichocomaceae</taxon>
        <taxon>Talaromyces</taxon>
        <taxon>Talaromyces sect. Talaromyces</taxon>
    </lineage>
</organism>
<protein>
    <recommendedName>
        <fullName evidence="1">DJ-1/PfpI domain-containing protein</fullName>
    </recommendedName>
</protein>
<dbReference type="RefSeq" id="XP_040736598.1">
    <property type="nucleotide sequence ID" value="XM_040880863.1"/>
</dbReference>
<reference evidence="2 3" key="1">
    <citation type="journal article" date="2017" name="Biotechnol. Biofuels">
        <title>Differential beta-glucosidase expression as a function of carbon source availability in Talaromyces amestolkiae: a genomic and proteomic approach.</title>
        <authorList>
            <person name="de Eugenio L.I."/>
            <person name="Mendez-Liter J.A."/>
            <person name="Nieto-Dominguez M."/>
            <person name="Alonso L."/>
            <person name="Gil-Munoz J."/>
            <person name="Barriuso J."/>
            <person name="Prieto A."/>
            <person name="Martinez M.J."/>
        </authorList>
    </citation>
    <scope>NUCLEOTIDE SEQUENCE [LARGE SCALE GENOMIC DNA]</scope>
    <source>
        <strain evidence="2 3">CIB</strain>
    </source>
</reference>
<dbReference type="AlphaFoldDB" id="A0A364L8I0"/>
<keyword evidence="3" id="KW-1185">Reference proteome</keyword>
<accession>A0A364L8I0</accession>
<evidence type="ECO:0000313" key="2">
    <source>
        <dbReference type="EMBL" id="RAO72083.1"/>
    </source>
</evidence>
<dbReference type="OrthoDB" id="543156at2759"/>
<dbReference type="InterPro" id="IPR029062">
    <property type="entry name" value="Class_I_gatase-like"/>
</dbReference>
<dbReference type="PANTHER" id="PTHR43130:SF15">
    <property type="entry name" value="THIJ_PFPI FAMILY PROTEIN (AFU_ORTHOLOGUE AFUA_5G14240)"/>
    <property type="match status" value="1"/>
</dbReference>
<dbReference type="PANTHER" id="PTHR43130">
    <property type="entry name" value="ARAC-FAMILY TRANSCRIPTIONAL REGULATOR"/>
    <property type="match status" value="1"/>
</dbReference>
<name>A0A364L8I0_TALAM</name>
<dbReference type="Gene3D" id="3.40.50.880">
    <property type="match status" value="1"/>
</dbReference>
<dbReference type="Pfam" id="PF01965">
    <property type="entry name" value="DJ-1_PfpI"/>
    <property type="match status" value="1"/>
</dbReference>
<evidence type="ECO:0000313" key="3">
    <source>
        <dbReference type="Proteomes" id="UP000249363"/>
    </source>
</evidence>
<dbReference type="EMBL" id="MIKG01000018">
    <property type="protein sequence ID" value="RAO72083.1"/>
    <property type="molecule type" value="Genomic_DNA"/>
</dbReference>
<feature type="domain" description="DJ-1/PfpI" evidence="1">
    <location>
        <begin position="17"/>
        <end position="184"/>
    </location>
</feature>
<dbReference type="STRING" id="1196081.A0A364L8I0"/>
<dbReference type="GeneID" id="63797310"/>
<gene>
    <name evidence="2" type="ORF">BHQ10_008095</name>
</gene>
<dbReference type="InterPro" id="IPR002818">
    <property type="entry name" value="DJ-1/PfpI"/>
</dbReference>
<dbReference type="Proteomes" id="UP000249363">
    <property type="component" value="Unassembled WGS sequence"/>
</dbReference>
<dbReference type="CDD" id="cd03139">
    <property type="entry name" value="GATase1_PfpI_2"/>
    <property type="match status" value="1"/>
</dbReference>
<comment type="caution">
    <text evidence="2">The sequence shown here is derived from an EMBL/GenBank/DDBJ whole genome shotgun (WGS) entry which is preliminary data.</text>
</comment>
<sequence>MAASTHPKNLDPKNFGLLIYPGFEALDAFGPIEVINNLSLTHKDISLSVIAATLDPVSTLHKGMHSVGQSVVPTHSFNDAPALDVLIIPGGWGGFDTAPELRQWVRDTVPQLDTLITVCNGSALAAQTGVLDGRSATTNKMLWKECVAHGPKVNWVAKARWVRDGNIWTSSGVTAGIDVTLAWVANEYGDELSVELANIMEFTRAESSLHDPFSDVYKCEDVPAQVKID</sequence>
<dbReference type="SUPFAM" id="SSF52317">
    <property type="entry name" value="Class I glutamine amidotransferase-like"/>
    <property type="match status" value="1"/>
</dbReference>
<proteinExistence type="predicted"/>
<evidence type="ECO:0000259" key="1">
    <source>
        <dbReference type="Pfam" id="PF01965"/>
    </source>
</evidence>